<dbReference type="InterPro" id="IPR052514">
    <property type="entry name" value="SAM-dependent_MTase"/>
</dbReference>
<accession>A0A2N0HJA0</accession>
<dbReference type="EMBL" id="PHUF01000003">
    <property type="protein sequence ID" value="PKB19001.1"/>
    <property type="molecule type" value="Genomic_DNA"/>
</dbReference>
<dbReference type="PANTHER" id="PTHR34203:SF15">
    <property type="entry name" value="SLL1173 PROTEIN"/>
    <property type="match status" value="1"/>
</dbReference>
<dbReference type="Pfam" id="PF05050">
    <property type="entry name" value="Methyltransf_21"/>
    <property type="match status" value="1"/>
</dbReference>
<evidence type="ECO:0000313" key="3">
    <source>
        <dbReference type="Proteomes" id="UP000232587"/>
    </source>
</evidence>
<dbReference type="InterPro" id="IPR006342">
    <property type="entry name" value="FkbM_mtfrase"/>
</dbReference>
<dbReference type="NCBIfam" id="TIGR01444">
    <property type="entry name" value="fkbM_fam"/>
    <property type="match status" value="1"/>
</dbReference>
<dbReference type="GO" id="GO:0008168">
    <property type="term" value="F:methyltransferase activity"/>
    <property type="evidence" value="ECO:0007669"/>
    <property type="project" value="UniProtKB-KW"/>
</dbReference>
<dbReference type="OrthoDB" id="5679686at2"/>
<dbReference type="AlphaFoldDB" id="A0A2N0HJA0"/>
<keyword evidence="2" id="KW-0489">Methyltransferase</keyword>
<dbReference type="InterPro" id="IPR029063">
    <property type="entry name" value="SAM-dependent_MTases_sf"/>
</dbReference>
<proteinExistence type="predicted"/>
<keyword evidence="2" id="KW-0808">Transferase</keyword>
<evidence type="ECO:0000313" key="2">
    <source>
        <dbReference type="EMBL" id="PKB19001.1"/>
    </source>
</evidence>
<dbReference type="Proteomes" id="UP000232587">
    <property type="component" value="Unassembled WGS sequence"/>
</dbReference>
<feature type="domain" description="Methyltransferase FkbM" evidence="1">
    <location>
        <begin position="89"/>
        <end position="241"/>
    </location>
</feature>
<gene>
    <name evidence="2" type="ORF">B0I00_1228</name>
</gene>
<dbReference type="RefSeq" id="WP_100866526.1">
    <property type="nucleotide sequence ID" value="NZ_PHUF01000003.1"/>
</dbReference>
<dbReference type="SUPFAM" id="SSF53335">
    <property type="entry name" value="S-adenosyl-L-methionine-dependent methyltransferases"/>
    <property type="match status" value="1"/>
</dbReference>
<comment type="caution">
    <text evidence="2">The sequence shown here is derived from an EMBL/GenBank/DDBJ whole genome shotgun (WGS) entry which is preliminary data.</text>
</comment>
<evidence type="ECO:0000259" key="1">
    <source>
        <dbReference type="Pfam" id="PF05050"/>
    </source>
</evidence>
<name>A0A2N0HJA0_9SPHN</name>
<organism evidence="2 3">
    <name type="scientific">Novosphingobium kunmingense</name>
    <dbReference type="NCBI Taxonomy" id="1211806"/>
    <lineage>
        <taxon>Bacteria</taxon>
        <taxon>Pseudomonadati</taxon>
        <taxon>Pseudomonadota</taxon>
        <taxon>Alphaproteobacteria</taxon>
        <taxon>Sphingomonadales</taxon>
        <taxon>Sphingomonadaceae</taxon>
        <taxon>Novosphingobium</taxon>
    </lineage>
</organism>
<dbReference type="Gene3D" id="3.40.50.150">
    <property type="entry name" value="Vaccinia Virus protein VP39"/>
    <property type="match status" value="1"/>
</dbReference>
<keyword evidence="3" id="KW-1185">Reference proteome</keyword>
<dbReference type="PANTHER" id="PTHR34203">
    <property type="entry name" value="METHYLTRANSFERASE, FKBM FAMILY PROTEIN"/>
    <property type="match status" value="1"/>
</dbReference>
<dbReference type="GO" id="GO:0032259">
    <property type="term" value="P:methylation"/>
    <property type="evidence" value="ECO:0007669"/>
    <property type="project" value="UniProtKB-KW"/>
</dbReference>
<reference evidence="2 3" key="1">
    <citation type="submission" date="2017-11" db="EMBL/GenBank/DDBJ databases">
        <title>Genomic Encyclopedia of Type Strains, Phase III (KMG-III): the genomes of soil and plant-associated and newly described type strains.</title>
        <authorList>
            <person name="Whitman W."/>
        </authorList>
    </citation>
    <scope>NUCLEOTIDE SEQUENCE [LARGE SCALE GENOMIC DNA]</scope>
    <source>
        <strain evidence="2 3">CGMCC 1.12274</strain>
    </source>
</reference>
<sequence length="286" mass="32374">MSQAMHQIYDIWRILDRPSDEAEAEIRALTQVAYVGNQEALCRVLGRYKMYVDTRDIGIASHLMLEGFWELWVTKAMMRSVRRGSVVADIGANQGYFTLLLADLTGAEGRVLSFEPNPDMARLVRKSVEVNGFSGFVDFHEIGLGATAGRAVMDASTHQPGGGRTVTARKGDIVIKRLDRIAHARNLEFLKMDVEGFEPMVWQGMTQVLARQKRMTVFMEFTVGRLRDPAGFLDEILRHGFSLEIVRAREGIVPISREELLNGPQWVDHMLVFRRQSTPLRKRARG</sequence>
<protein>
    <submittedName>
        <fullName evidence="2">FkbM family methyltransferase</fullName>
    </submittedName>
</protein>